<dbReference type="InterPro" id="IPR003713">
    <property type="entry name" value="FliS"/>
</dbReference>
<accession>D1B251</accession>
<evidence type="ECO:0000313" key="6">
    <source>
        <dbReference type="EMBL" id="ACZ12171.1"/>
    </source>
</evidence>
<dbReference type="AlphaFoldDB" id="D1B251"/>
<evidence type="ECO:0000256" key="2">
    <source>
        <dbReference type="ARBA" id="ARBA00008787"/>
    </source>
</evidence>
<dbReference type="EMBL" id="CP001816">
    <property type="protein sequence ID" value="ACZ12171.1"/>
    <property type="molecule type" value="Genomic_DNA"/>
</dbReference>
<evidence type="ECO:0000256" key="1">
    <source>
        <dbReference type="ARBA" id="ARBA00004514"/>
    </source>
</evidence>
<name>D1B251_SULD5</name>
<keyword evidence="6" id="KW-0282">Flagellum</keyword>
<dbReference type="GO" id="GO:0044780">
    <property type="term" value="P:bacterial-type flagellum assembly"/>
    <property type="evidence" value="ECO:0007669"/>
    <property type="project" value="InterPro"/>
</dbReference>
<dbReference type="GO" id="GO:0005829">
    <property type="term" value="C:cytosol"/>
    <property type="evidence" value="ECO:0007669"/>
    <property type="project" value="UniProtKB-SubCell"/>
</dbReference>
<dbReference type="CDD" id="cd16098">
    <property type="entry name" value="FliS"/>
    <property type="match status" value="1"/>
</dbReference>
<dbReference type="GO" id="GO:0071973">
    <property type="term" value="P:bacterial-type flagellum-dependent cell motility"/>
    <property type="evidence" value="ECO:0007669"/>
    <property type="project" value="TreeGrafter"/>
</dbReference>
<dbReference type="PIRSF" id="PIRSF039090">
    <property type="entry name" value="Flis"/>
    <property type="match status" value="1"/>
</dbReference>
<dbReference type="InterPro" id="IPR036584">
    <property type="entry name" value="FliS_sf"/>
</dbReference>
<dbReference type="OrthoDB" id="5343669at2"/>
<comment type="similarity">
    <text evidence="2">Belongs to the FliS family.</text>
</comment>
<dbReference type="RefSeq" id="WP_012856929.1">
    <property type="nucleotide sequence ID" value="NC_013512.1"/>
</dbReference>
<organism evidence="6 7">
    <name type="scientific">Sulfurospirillum deleyianum (strain ATCC 51133 / DSM 6946 / 5175)</name>
    <dbReference type="NCBI Taxonomy" id="525898"/>
    <lineage>
        <taxon>Bacteria</taxon>
        <taxon>Pseudomonadati</taxon>
        <taxon>Campylobacterota</taxon>
        <taxon>Epsilonproteobacteria</taxon>
        <taxon>Campylobacterales</taxon>
        <taxon>Sulfurospirillaceae</taxon>
        <taxon>Sulfurospirillum</taxon>
    </lineage>
</organism>
<keyword evidence="6" id="KW-0966">Cell projection</keyword>
<dbReference type="KEGG" id="sdl:Sdel_1148"/>
<dbReference type="Pfam" id="PF02561">
    <property type="entry name" value="FliS"/>
    <property type="match status" value="1"/>
</dbReference>
<reference evidence="6 7" key="2">
    <citation type="journal article" date="2010" name="Stand. Genomic Sci.">
        <title>Complete genome sequence of Sulfurospirillum deleyianum type strain (5175).</title>
        <authorList>
            <person name="Sikorski J."/>
            <person name="Lapidus A."/>
            <person name="Copeland A."/>
            <person name="Glavina Del Rio T."/>
            <person name="Nolan M."/>
            <person name="Lucas S."/>
            <person name="Chen F."/>
            <person name="Tice H."/>
            <person name="Cheng J.F."/>
            <person name="Saunders E."/>
            <person name="Bruce D."/>
            <person name="Goodwin L."/>
            <person name="Pitluck S."/>
            <person name="Ovchinnikova G."/>
            <person name="Pati A."/>
            <person name="Ivanova N."/>
            <person name="Mavromatis K."/>
            <person name="Chen A."/>
            <person name="Palaniappan K."/>
            <person name="Chain P."/>
            <person name="Land M."/>
            <person name="Hauser L."/>
            <person name="Chang Y.J."/>
            <person name="Jeffries C.D."/>
            <person name="Brettin T."/>
            <person name="Detter J.C."/>
            <person name="Han C."/>
            <person name="Rohde M."/>
            <person name="Lang E."/>
            <person name="Spring S."/>
            <person name="Goker M."/>
            <person name="Bristow J."/>
            <person name="Eisen J.A."/>
            <person name="Markowitz V."/>
            <person name="Hugenholtz P."/>
            <person name="Kyrpides N.C."/>
            <person name="Klenk H.P."/>
        </authorList>
    </citation>
    <scope>NUCLEOTIDE SEQUENCE [LARGE SCALE GENOMIC DNA]</scope>
    <source>
        <strain evidence="7">ATCC 51133 / DSM 6946 / 5175</strain>
    </source>
</reference>
<sequence>MYTNLAYSTYSQNNLSIESSEKLIKMLYEGILRFTSQAKKAVEDGDIEKRTYWINRTSAIFAELIHSLNYEGGTVAYYLRGLYTQQLKLLTEANLHNDAKRLDEVLNVAKELLQAWKDETDEIVD</sequence>
<dbReference type="Gene3D" id="1.20.120.340">
    <property type="entry name" value="Flagellar protein FliS"/>
    <property type="match status" value="1"/>
</dbReference>
<evidence type="ECO:0000256" key="5">
    <source>
        <dbReference type="ARBA" id="ARBA00023186"/>
    </source>
</evidence>
<keyword evidence="4" id="KW-1005">Bacterial flagellum biogenesis</keyword>
<dbReference type="SUPFAM" id="SSF101116">
    <property type="entry name" value="Flagellar export chaperone FliS"/>
    <property type="match status" value="1"/>
</dbReference>
<dbReference type="NCBIfam" id="TIGR00208">
    <property type="entry name" value="fliS"/>
    <property type="match status" value="1"/>
</dbReference>
<dbReference type="PANTHER" id="PTHR34773:SF1">
    <property type="entry name" value="FLAGELLAR SECRETION CHAPERONE FLIS"/>
    <property type="match status" value="1"/>
</dbReference>
<comment type="subcellular location">
    <subcellularLocation>
        <location evidence="1">Cytoplasm</location>
        <location evidence="1">Cytosol</location>
    </subcellularLocation>
</comment>
<keyword evidence="6" id="KW-0969">Cilium</keyword>
<keyword evidence="7" id="KW-1185">Reference proteome</keyword>
<evidence type="ECO:0000256" key="4">
    <source>
        <dbReference type="ARBA" id="ARBA00022795"/>
    </source>
</evidence>
<keyword evidence="3" id="KW-0963">Cytoplasm</keyword>
<dbReference type="HOGENOM" id="CLU_080373_3_1_7"/>
<protein>
    <submittedName>
        <fullName evidence="6">Flagellar protein FliS</fullName>
    </submittedName>
</protein>
<keyword evidence="5" id="KW-0143">Chaperone</keyword>
<dbReference type="STRING" id="525898.Sdel_1148"/>
<evidence type="ECO:0000313" key="7">
    <source>
        <dbReference type="Proteomes" id="UP000002222"/>
    </source>
</evidence>
<dbReference type="PANTHER" id="PTHR34773">
    <property type="entry name" value="FLAGELLAR SECRETION CHAPERONE FLIS"/>
    <property type="match status" value="1"/>
</dbReference>
<gene>
    <name evidence="6" type="ordered locus">Sdel_1148</name>
</gene>
<dbReference type="Proteomes" id="UP000002222">
    <property type="component" value="Chromosome"/>
</dbReference>
<evidence type="ECO:0000256" key="3">
    <source>
        <dbReference type="ARBA" id="ARBA00022490"/>
    </source>
</evidence>
<reference evidence="7" key="1">
    <citation type="submission" date="2009-11" db="EMBL/GenBank/DDBJ databases">
        <title>The complete genome of Sulfurospirillum deleyianum DSM 6946.</title>
        <authorList>
            <consortium name="US DOE Joint Genome Institute (JGI-PGF)"/>
            <person name="Lucas S."/>
            <person name="Copeland A."/>
            <person name="Lapidus A."/>
            <person name="Glavina del Rio T."/>
            <person name="Dalin E."/>
            <person name="Tice H."/>
            <person name="Bruce D."/>
            <person name="Goodwin L."/>
            <person name="Pitluck S."/>
            <person name="Kyrpides N."/>
            <person name="Mavromatis K."/>
            <person name="Ivanova N."/>
            <person name="Ovchinnikova G."/>
            <person name="Munk A.C."/>
            <person name="Lu M."/>
            <person name="Brettin T."/>
            <person name="Detter J.C."/>
            <person name="Han C."/>
            <person name="Tapia R."/>
            <person name="Larimer F."/>
            <person name="Land M."/>
            <person name="Hauser L."/>
            <person name="Markowitz V."/>
            <person name="Cheng J.F."/>
            <person name="Hugenholtz P."/>
            <person name="Woyke T."/>
            <person name="Wu D."/>
            <person name="Aumann P."/>
            <person name="Schneider S."/>
            <person name="Lang E."/>
            <person name="Spring S."/>
            <person name="Klenk H.P."/>
            <person name="Eisen J.A."/>
        </authorList>
    </citation>
    <scope>NUCLEOTIDE SEQUENCE [LARGE SCALE GENOMIC DNA]</scope>
    <source>
        <strain evidence="7">ATCC 51133 / DSM 6946 / 5175</strain>
    </source>
</reference>
<proteinExistence type="inferred from homology"/>
<dbReference type="eggNOG" id="COG1516">
    <property type="taxonomic scope" value="Bacteria"/>
</dbReference>